<dbReference type="InterPro" id="IPR011697">
    <property type="entry name" value="Peptidase_C26"/>
</dbReference>
<dbReference type="GO" id="GO:0005829">
    <property type="term" value="C:cytosol"/>
    <property type="evidence" value="ECO:0007669"/>
    <property type="project" value="TreeGrafter"/>
</dbReference>
<name>A0A5R8QGS0_9FIRM</name>
<dbReference type="RefSeq" id="WP_138189839.1">
    <property type="nucleotide sequence ID" value="NZ_VBWP01000001.1"/>
</dbReference>
<proteinExistence type="predicted"/>
<dbReference type="SUPFAM" id="SSF52317">
    <property type="entry name" value="Class I glutamine amidotransferase-like"/>
    <property type="match status" value="1"/>
</dbReference>
<dbReference type="Pfam" id="PF07722">
    <property type="entry name" value="Peptidase_C26"/>
    <property type="match status" value="1"/>
</dbReference>
<dbReference type="InterPro" id="IPR044668">
    <property type="entry name" value="PuuD-like"/>
</dbReference>
<dbReference type="Gene3D" id="3.40.50.880">
    <property type="match status" value="1"/>
</dbReference>
<sequence length="242" mass="27006">MSKVKIGISSAFVFDANYVFPGYPRLGLNEDYSRSVQAAGGVPVVLPITADYEVAKVQVAMVDALLLSGGQDVNPQEYGQEPMTLLGENSVERDVFEKLLLKAALELNKPVMGICRGMQIMNVYFGGTLFQDNSLKEGAYIKHDQRVNPAQPTHKANIAEESVLFKATGKTSFTINSFHHQSVDRVAEGFKVTAVAEDGVIEAMEAMDGKRMFAVQWHPEMLSWENREAQEIFRYFIQYVRD</sequence>
<evidence type="ECO:0000313" key="2">
    <source>
        <dbReference type="Proteomes" id="UP000306912"/>
    </source>
</evidence>
<protein>
    <submittedName>
        <fullName evidence="1">Gamma-glutamyl-gamma-aminobutyrate hydrolase family protein</fullName>
    </submittedName>
</protein>
<dbReference type="InterPro" id="IPR029062">
    <property type="entry name" value="Class_I_gatase-like"/>
</dbReference>
<keyword evidence="2" id="KW-1185">Reference proteome</keyword>
<comment type="caution">
    <text evidence="1">The sequence shown here is derived from an EMBL/GenBank/DDBJ whole genome shotgun (WGS) entry which is preliminary data.</text>
</comment>
<dbReference type="PANTHER" id="PTHR43235:SF1">
    <property type="entry name" value="GLUTAMINE AMIDOTRANSFERASE PB2B2.05-RELATED"/>
    <property type="match status" value="1"/>
</dbReference>
<keyword evidence="1" id="KW-0378">Hydrolase</keyword>
<dbReference type="Proteomes" id="UP000306912">
    <property type="component" value="Unassembled WGS sequence"/>
</dbReference>
<reference evidence="1 2" key="1">
    <citation type="submission" date="2019-05" db="EMBL/GenBank/DDBJ databases">
        <title>Culicoidintestinum kansasii gen. nov., sp. nov. from the gastrointestinal tract of the biting midge, Culicoides sonorensis.</title>
        <authorList>
            <person name="Neupane S."/>
            <person name="Ghosh A."/>
            <person name="Gunther S."/>
            <person name="Martin K."/>
            <person name="Zurek L."/>
        </authorList>
    </citation>
    <scope>NUCLEOTIDE SEQUENCE [LARGE SCALE GENOMIC DNA]</scope>
    <source>
        <strain evidence="1 2">CS-1</strain>
    </source>
</reference>
<dbReference type="GO" id="GO:0006598">
    <property type="term" value="P:polyamine catabolic process"/>
    <property type="evidence" value="ECO:0007669"/>
    <property type="project" value="TreeGrafter"/>
</dbReference>
<dbReference type="PROSITE" id="PS51273">
    <property type="entry name" value="GATASE_TYPE_1"/>
    <property type="match status" value="1"/>
</dbReference>
<dbReference type="OrthoDB" id="9813383at2"/>
<dbReference type="CDD" id="cd01745">
    <property type="entry name" value="GATase1_2"/>
    <property type="match status" value="1"/>
</dbReference>
<dbReference type="PANTHER" id="PTHR43235">
    <property type="entry name" value="GLUTAMINE AMIDOTRANSFERASE PB2B2.05-RELATED"/>
    <property type="match status" value="1"/>
</dbReference>
<accession>A0A5R8QGS0</accession>
<dbReference type="AlphaFoldDB" id="A0A5R8QGS0"/>
<dbReference type="EMBL" id="VBWP01000001">
    <property type="protein sequence ID" value="TLG77231.1"/>
    <property type="molecule type" value="Genomic_DNA"/>
</dbReference>
<gene>
    <name evidence="1" type="ORF">FEZ08_01040</name>
</gene>
<organism evidence="1 2">
    <name type="scientific">Culicoidibacter larvae</name>
    <dbReference type="NCBI Taxonomy" id="2579976"/>
    <lineage>
        <taxon>Bacteria</taxon>
        <taxon>Bacillati</taxon>
        <taxon>Bacillota</taxon>
        <taxon>Culicoidibacteria</taxon>
        <taxon>Culicoidibacterales</taxon>
        <taxon>Culicoidibacteraceae</taxon>
        <taxon>Culicoidibacter</taxon>
    </lineage>
</organism>
<dbReference type="InParanoid" id="A0A5R8QGS0"/>
<evidence type="ECO:0000313" key="1">
    <source>
        <dbReference type="EMBL" id="TLG77231.1"/>
    </source>
</evidence>
<dbReference type="GO" id="GO:0033969">
    <property type="term" value="F:gamma-glutamyl-gamma-aminobutyrate hydrolase activity"/>
    <property type="evidence" value="ECO:0007669"/>
    <property type="project" value="TreeGrafter"/>
</dbReference>